<keyword evidence="3" id="KW-1185">Reference proteome</keyword>
<feature type="transmembrane region" description="Helical" evidence="1">
    <location>
        <begin position="6"/>
        <end position="25"/>
    </location>
</feature>
<protein>
    <recommendedName>
        <fullName evidence="4">HEAT repeat domain-containing protein</fullName>
    </recommendedName>
</protein>
<sequence length="218" mass="26232">MNLPTLITLIAFLSLVSLLIAMIILQKIHYKRLSKKHMLARDYLFKKYFDLEDVMPKTSSRFFFDAYIDIETQITIEEVVRKRIIDDLEALKFTRKQFKKLHSFSPFKRRVAVYYLNTLNTKQSRDALSKRLTVEKNDSVRFYIIYAIKEHITPSDFEFILHTLNASKASYPHWIYAILKNRFEVIKPYLNDYIHDSRKKVKQFFLYLSNHIYNDQLK</sequence>
<keyword evidence="1" id="KW-0472">Membrane</keyword>
<name>A0ABT2YBR4_9MOLU</name>
<evidence type="ECO:0000256" key="1">
    <source>
        <dbReference type="SAM" id="Phobius"/>
    </source>
</evidence>
<reference evidence="2" key="1">
    <citation type="submission" date="2022-09" db="EMBL/GenBank/DDBJ databases">
        <title>Novel Mycoplasma species identified in domestic and wild animals.</title>
        <authorList>
            <person name="Volokhov D.V."/>
            <person name="Furtak V.A."/>
            <person name="Zagorodnyaya T.A."/>
        </authorList>
    </citation>
    <scope>NUCLEOTIDE SEQUENCE</scope>
    <source>
        <strain evidence="2">Oakley</strain>
    </source>
</reference>
<evidence type="ECO:0008006" key="4">
    <source>
        <dbReference type="Google" id="ProtNLM"/>
    </source>
</evidence>
<accession>A0ABT2YBR4</accession>
<evidence type="ECO:0000313" key="2">
    <source>
        <dbReference type="EMBL" id="MCV2232443.1"/>
    </source>
</evidence>
<organism evidence="2 3">
    <name type="scientific">Paracholeplasma manati</name>
    <dbReference type="NCBI Taxonomy" id="591373"/>
    <lineage>
        <taxon>Bacteria</taxon>
        <taxon>Bacillati</taxon>
        <taxon>Mycoplasmatota</taxon>
        <taxon>Mollicutes</taxon>
        <taxon>Acholeplasmatales</taxon>
        <taxon>Acholeplasmataceae</taxon>
        <taxon>Paracholeplasma</taxon>
    </lineage>
</organism>
<proteinExistence type="predicted"/>
<dbReference type="Proteomes" id="UP001177160">
    <property type="component" value="Unassembled WGS sequence"/>
</dbReference>
<keyword evidence="1" id="KW-0812">Transmembrane</keyword>
<comment type="caution">
    <text evidence="2">The sequence shown here is derived from an EMBL/GenBank/DDBJ whole genome shotgun (WGS) entry which is preliminary data.</text>
</comment>
<dbReference type="RefSeq" id="WP_263608629.1">
    <property type="nucleotide sequence ID" value="NZ_JAOVQM010000004.1"/>
</dbReference>
<dbReference type="EMBL" id="JAOVQM010000004">
    <property type="protein sequence ID" value="MCV2232443.1"/>
    <property type="molecule type" value="Genomic_DNA"/>
</dbReference>
<evidence type="ECO:0000313" key="3">
    <source>
        <dbReference type="Proteomes" id="UP001177160"/>
    </source>
</evidence>
<gene>
    <name evidence="2" type="ORF">N7548_06350</name>
</gene>
<keyword evidence="1" id="KW-1133">Transmembrane helix</keyword>